<name>A0A5M6DH01_9BACT</name>
<sequence>MHEDLLGYLLGALEPDEMQRVADWLRENPEGQAQLAEIERSLAPFEGSFEPVEAPSQDLIERTRALIPDGVPPQASESPEQPGGTEQLSNTEYSGGKSLSPVLEGATGSAFADTASKQWGWMDSVTSLLSVAVLLSLLLPMVASGRFEARKIACQDQLREFGTALMQYVVRDQDGHFPGVAASGPKAFAGIYALHLSDAGILPDAGQRWCPAADIPDLPPGGHSTTDVVVEDPDSEYSITLYDVPRVDQLQTLSPNELRVVQQWAGGHYAYSLGVVGETGFSSPRYEGRASFAVMSDAPLSGWSTRDGFGSTRYAHGDLGINVLYEDGAVRFIRAEAFDSMPDHPLINHAGVREAGVNIDDASLAPSWLPPFMFSSQR</sequence>
<evidence type="ECO:0000313" key="2">
    <source>
        <dbReference type="EMBL" id="KAA5545532.1"/>
    </source>
</evidence>
<comment type="caution">
    <text evidence="2">The sequence shown here is derived from an EMBL/GenBank/DDBJ whole genome shotgun (WGS) entry which is preliminary data.</text>
</comment>
<organism evidence="2 3">
    <name type="scientific">Roseiconus nitratireducens</name>
    <dbReference type="NCBI Taxonomy" id="2605748"/>
    <lineage>
        <taxon>Bacteria</taxon>
        <taxon>Pseudomonadati</taxon>
        <taxon>Planctomycetota</taxon>
        <taxon>Planctomycetia</taxon>
        <taxon>Pirellulales</taxon>
        <taxon>Pirellulaceae</taxon>
        <taxon>Roseiconus</taxon>
    </lineage>
</organism>
<dbReference type="AlphaFoldDB" id="A0A5M6DH01"/>
<feature type="region of interest" description="Disordered" evidence="1">
    <location>
        <begin position="69"/>
        <end position="99"/>
    </location>
</feature>
<gene>
    <name evidence="2" type="ORF">FYK55_07785</name>
</gene>
<accession>A0A5M6DH01</accession>
<keyword evidence="3" id="KW-1185">Reference proteome</keyword>
<feature type="compositionally biased region" description="Polar residues" evidence="1">
    <location>
        <begin position="75"/>
        <end position="93"/>
    </location>
</feature>
<dbReference type="Proteomes" id="UP000324479">
    <property type="component" value="Unassembled WGS sequence"/>
</dbReference>
<proteinExistence type="predicted"/>
<dbReference type="RefSeq" id="WP_150075801.1">
    <property type="nucleotide sequence ID" value="NZ_VWOX01000003.1"/>
</dbReference>
<reference evidence="2 3" key="1">
    <citation type="submission" date="2019-08" db="EMBL/GenBank/DDBJ databases">
        <authorList>
            <person name="Dhanesh K."/>
            <person name="Kumar G."/>
            <person name="Sasikala C."/>
            <person name="Venkata Ramana C."/>
        </authorList>
    </citation>
    <scope>NUCLEOTIDE SEQUENCE [LARGE SCALE GENOMIC DNA]</scope>
    <source>
        <strain evidence="2 3">JC645</strain>
    </source>
</reference>
<protein>
    <submittedName>
        <fullName evidence="2">Uncharacterized protein</fullName>
    </submittedName>
</protein>
<evidence type="ECO:0000256" key="1">
    <source>
        <dbReference type="SAM" id="MobiDB-lite"/>
    </source>
</evidence>
<dbReference type="EMBL" id="VWOX01000003">
    <property type="protein sequence ID" value="KAA5545532.1"/>
    <property type="molecule type" value="Genomic_DNA"/>
</dbReference>
<evidence type="ECO:0000313" key="3">
    <source>
        <dbReference type="Proteomes" id="UP000324479"/>
    </source>
</evidence>